<dbReference type="Gene3D" id="1.25.40.20">
    <property type="entry name" value="Ankyrin repeat-containing domain"/>
    <property type="match status" value="2"/>
</dbReference>
<reference evidence="3" key="1">
    <citation type="submission" date="2020-11" db="EMBL/GenBank/DDBJ databases">
        <authorList>
            <person name="Tran Van P."/>
        </authorList>
    </citation>
    <scope>NUCLEOTIDE SEQUENCE</scope>
</reference>
<protein>
    <submittedName>
        <fullName evidence="3">Uncharacterized protein</fullName>
    </submittedName>
</protein>
<name>A0A7R8ZUU2_9CRUS</name>
<keyword evidence="1" id="KW-0677">Repeat</keyword>
<evidence type="ECO:0000313" key="3">
    <source>
        <dbReference type="EMBL" id="CAD7232695.1"/>
    </source>
</evidence>
<sequence>MDQEWYEEPRSALQHAVRYGTLEIVELLVSHGADVRASNKILFDCVSKLRAACNSHDEEDHAVYKHEEYRSASNVLLFLLESGADVAAVDDFGDTPLHLLLRCQTQNIATTVELLLKYGVPVIARNNNGETPLLKYLAGYSCNPCRGPADCVSIVRCLLEHGADVNAENKNGDTPLHLVSNLDIQRCSEANCILELVQVLKKYGARGHLVNSWKQTPLHKMAMATISFRVSVDDSIRLIPILVDAGAKVDAVDCKGYTDSKMHLICWLLLAPNSTRSTQERVLIEWRERWMMHFTVGVARDFRGSFLEIALCYARSEEGLSIFYLLMQTDAFVCHIGQEKSRIVSEINLIKEKSQIDPSQALMDFGPQECPYDWKTDLMSLQHICRAAIRKEFFTKNPALEFGELSKRLQKEVIKSCNKPVGPVLGRFVMGEWFESLVEATISGDYGSD</sequence>
<dbReference type="AlphaFoldDB" id="A0A7R8ZUU2"/>
<dbReference type="InterPro" id="IPR002110">
    <property type="entry name" value="Ankyrin_rpt"/>
</dbReference>
<dbReference type="PROSITE" id="PS50088">
    <property type="entry name" value="ANK_REPEAT"/>
    <property type="match status" value="2"/>
</dbReference>
<dbReference type="Pfam" id="PF00023">
    <property type="entry name" value="Ank"/>
    <property type="match status" value="2"/>
</dbReference>
<dbReference type="EMBL" id="OB665006">
    <property type="protein sequence ID" value="CAD7232695.1"/>
    <property type="molecule type" value="Genomic_DNA"/>
</dbReference>
<organism evidence="3">
    <name type="scientific">Cyprideis torosa</name>
    <dbReference type="NCBI Taxonomy" id="163714"/>
    <lineage>
        <taxon>Eukaryota</taxon>
        <taxon>Metazoa</taxon>
        <taxon>Ecdysozoa</taxon>
        <taxon>Arthropoda</taxon>
        <taxon>Crustacea</taxon>
        <taxon>Oligostraca</taxon>
        <taxon>Ostracoda</taxon>
        <taxon>Podocopa</taxon>
        <taxon>Podocopida</taxon>
        <taxon>Cytherocopina</taxon>
        <taxon>Cytheroidea</taxon>
        <taxon>Cytherideidae</taxon>
        <taxon>Cyprideis</taxon>
    </lineage>
</organism>
<evidence type="ECO:0000256" key="2">
    <source>
        <dbReference type="ARBA" id="ARBA00023043"/>
    </source>
</evidence>
<dbReference type="PROSITE" id="PS50297">
    <property type="entry name" value="ANK_REP_REGION"/>
    <property type="match status" value="1"/>
</dbReference>
<dbReference type="InterPro" id="IPR036770">
    <property type="entry name" value="Ankyrin_rpt-contain_sf"/>
</dbReference>
<dbReference type="PANTHER" id="PTHR24161">
    <property type="entry name" value="ANK_REP_REGION DOMAIN-CONTAINING PROTEIN-RELATED"/>
    <property type="match status" value="1"/>
</dbReference>
<accession>A0A7R8ZUU2</accession>
<dbReference type="OrthoDB" id="9995210at2759"/>
<dbReference type="SUPFAM" id="SSF48403">
    <property type="entry name" value="Ankyrin repeat"/>
    <property type="match status" value="1"/>
</dbReference>
<gene>
    <name evidence="3" type="ORF">CTOB1V02_LOCUS10526</name>
</gene>
<dbReference type="PANTHER" id="PTHR24161:SF124">
    <property type="entry name" value="TRANSIENT RECEPTOR POTENTIAL CHANNEL PYREXIA"/>
    <property type="match status" value="1"/>
</dbReference>
<proteinExistence type="predicted"/>
<evidence type="ECO:0000256" key="1">
    <source>
        <dbReference type="ARBA" id="ARBA00022737"/>
    </source>
</evidence>
<keyword evidence="2" id="KW-0040">ANK repeat</keyword>
<dbReference type="SMART" id="SM00248">
    <property type="entry name" value="ANK"/>
    <property type="match status" value="4"/>
</dbReference>